<dbReference type="Pfam" id="PF01113">
    <property type="entry name" value="DapB_N"/>
    <property type="match status" value="1"/>
</dbReference>
<evidence type="ECO:0000256" key="3">
    <source>
        <dbReference type="SAM" id="MobiDB-lite"/>
    </source>
</evidence>
<name>A0ABV9AUG7_9ACTN</name>
<sequence length="363" mass="39186">MSDQQPHRKPRPANPDGRSERLATHNTRYRVAQWATGNVGTRALRCVIEHPQYDLVGVHVHSDAKVGRDAGELCGTGPTGVRATGNTEDILAAEPDCVLYMPAPEGVRIDEIRRLLESGANIVTTVTASEFTPDVRQRVEAACRRGGTSLYATGSSPGWITEVFPLAVTALQRRLDRLTIEEFADMSTRDSPEMLARMFGGDPAAMDLTHMIGRLEDDFGTSLCQLADGLSAPLDDITATGSVAVAAKTVRVGAAAVEAGTVAAWRFEVTGLRDGRPFLVIRPTWYVTRNLEPAWEVRDTGWHVLVEGDAPLDIDIRVAGENYSTVSPGYTAHIVVNAVPVVCEAPPGIRTTLDLPRMAPDLG</sequence>
<dbReference type="SUPFAM" id="SSF51735">
    <property type="entry name" value="NAD(P)-binding Rossmann-fold domains"/>
    <property type="match status" value="1"/>
</dbReference>
<gene>
    <name evidence="6" type="ORF">ACFPIH_29335</name>
</gene>
<dbReference type="EMBL" id="JBHSFK010000021">
    <property type="protein sequence ID" value="MFC4503575.1"/>
    <property type="molecule type" value="Genomic_DNA"/>
</dbReference>
<organism evidence="6 7">
    <name type="scientific">Streptomyces vulcanius</name>
    <dbReference type="NCBI Taxonomy" id="1441876"/>
    <lineage>
        <taxon>Bacteria</taxon>
        <taxon>Bacillati</taxon>
        <taxon>Actinomycetota</taxon>
        <taxon>Actinomycetes</taxon>
        <taxon>Kitasatosporales</taxon>
        <taxon>Streptomycetaceae</taxon>
        <taxon>Streptomyces</taxon>
    </lineage>
</organism>
<comment type="caution">
    <text evidence="6">The sequence shown here is derived from an EMBL/GenBank/DDBJ whole genome shotgun (WGS) entry which is preliminary data.</text>
</comment>
<proteinExistence type="predicted"/>
<evidence type="ECO:0000313" key="7">
    <source>
        <dbReference type="Proteomes" id="UP001595839"/>
    </source>
</evidence>
<feature type="domain" description="2,4-diaminopentanoate dehydrogenase C-terminal" evidence="5">
    <location>
        <begin position="219"/>
        <end position="357"/>
    </location>
</feature>
<dbReference type="Proteomes" id="UP001595839">
    <property type="component" value="Unassembled WGS sequence"/>
</dbReference>
<dbReference type="InterPro" id="IPR045760">
    <property type="entry name" value="DAP_DH_C"/>
</dbReference>
<dbReference type="InterPro" id="IPR000846">
    <property type="entry name" value="DapB_N"/>
</dbReference>
<dbReference type="InterPro" id="IPR036291">
    <property type="entry name" value="NAD(P)-bd_dom_sf"/>
</dbReference>
<evidence type="ECO:0000256" key="2">
    <source>
        <dbReference type="ARBA" id="ARBA00023002"/>
    </source>
</evidence>
<feature type="region of interest" description="Disordered" evidence="3">
    <location>
        <begin position="1"/>
        <end position="25"/>
    </location>
</feature>
<feature type="domain" description="Dihydrodipicolinate reductase N-terminal" evidence="4">
    <location>
        <begin position="35"/>
        <end position="144"/>
    </location>
</feature>
<accession>A0ABV9AUG7</accession>
<keyword evidence="7" id="KW-1185">Reference proteome</keyword>
<dbReference type="CDD" id="cd24146">
    <property type="entry name" value="nat-AmDH_N_like"/>
    <property type="match status" value="1"/>
</dbReference>
<reference evidence="7" key="1">
    <citation type="journal article" date="2019" name="Int. J. Syst. Evol. Microbiol.">
        <title>The Global Catalogue of Microorganisms (GCM) 10K type strain sequencing project: providing services to taxonomists for standard genome sequencing and annotation.</title>
        <authorList>
            <consortium name="The Broad Institute Genomics Platform"/>
            <consortium name="The Broad Institute Genome Sequencing Center for Infectious Disease"/>
            <person name="Wu L."/>
            <person name="Ma J."/>
        </authorList>
    </citation>
    <scope>NUCLEOTIDE SEQUENCE [LARGE SCALE GENOMIC DNA]</scope>
    <source>
        <strain evidence="7">CGMCC 4.7177</strain>
    </source>
</reference>
<keyword evidence="2" id="KW-0560">Oxidoreductase</keyword>
<dbReference type="Pfam" id="PF19328">
    <property type="entry name" value="DAP_DH_C"/>
    <property type="match status" value="1"/>
</dbReference>
<evidence type="ECO:0000313" key="6">
    <source>
        <dbReference type="EMBL" id="MFC4503575.1"/>
    </source>
</evidence>
<dbReference type="Gene3D" id="3.40.50.720">
    <property type="entry name" value="NAD(P)-binding Rossmann-like Domain"/>
    <property type="match status" value="1"/>
</dbReference>
<protein>
    <submittedName>
        <fullName evidence="6">Dihydrodipicolinate reductase</fullName>
    </submittedName>
</protein>
<evidence type="ECO:0000256" key="1">
    <source>
        <dbReference type="ARBA" id="ARBA00022857"/>
    </source>
</evidence>
<evidence type="ECO:0000259" key="4">
    <source>
        <dbReference type="Pfam" id="PF01113"/>
    </source>
</evidence>
<evidence type="ECO:0000259" key="5">
    <source>
        <dbReference type="Pfam" id="PF19328"/>
    </source>
</evidence>
<keyword evidence="1" id="KW-0521">NADP</keyword>